<dbReference type="EMBL" id="BAAABU010000016">
    <property type="protein sequence ID" value="GAA0248895.1"/>
    <property type="molecule type" value="Genomic_DNA"/>
</dbReference>
<dbReference type="GO" id="GO:0032259">
    <property type="term" value="P:methylation"/>
    <property type="evidence" value="ECO:0007669"/>
    <property type="project" value="UniProtKB-KW"/>
</dbReference>
<dbReference type="SUPFAM" id="SSF53335">
    <property type="entry name" value="S-adenosyl-L-methionine-dependent methyltransferases"/>
    <property type="match status" value="1"/>
</dbReference>
<dbReference type="Pfam" id="PF01209">
    <property type="entry name" value="Ubie_methyltran"/>
    <property type="match status" value="1"/>
</dbReference>
<organism evidence="1 2">
    <name type="scientific">Saccharothrix mutabilis subsp. mutabilis</name>
    <dbReference type="NCBI Taxonomy" id="66855"/>
    <lineage>
        <taxon>Bacteria</taxon>
        <taxon>Bacillati</taxon>
        <taxon>Actinomycetota</taxon>
        <taxon>Actinomycetes</taxon>
        <taxon>Pseudonocardiales</taxon>
        <taxon>Pseudonocardiaceae</taxon>
        <taxon>Saccharothrix</taxon>
    </lineage>
</organism>
<dbReference type="InterPro" id="IPR004033">
    <property type="entry name" value="UbiE/COQ5_MeTrFase"/>
</dbReference>
<accession>A0ABN0UFM3</accession>
<dbReference type="InterPro" id="IPR029063">
    <property type="entry name" value="SAM-dependent_MTases_sf"/>
</dbReference>
<protein>
    <submittedName>
        <fullName evidence="1">Class I SAM-dependent methyltransferase</fullName>
    </submittedName>
</protein>
<keyword evidence="1" id="KW-0489">Methyltransferase</keyword>
<dbReference type="Gene3D" id="3.40.50.150">
    <property type="entry name" value="Vaccinia Virus protein VP39"/>
    <property type="match status" value="1"/>
</dbReference>
<gene>
    <name evidence="1" type="ORF">GCM10010492_56050</name>
</gene>
<dbReference type="PANTHER" id="PTHR43591:SF97">
    <property type="entry name" value="CLASS I SAM-DEPENDENT METHYLTRANSFERASE"/>
    <property type="match status" value="1"/>
</dbReference>
<reference evidence="1 2" key="1">
    <citation type="journal article" date="2019" name="Int. J. Syst. Evol. Microbiol.">
        <title>The Global Catalogue of Microorganisms (GCM) 10K type strain sequencing project: providing services to taxonomists for standard genome sequencing and annotation.</title>
        <authorList>
            <consortium name="The Broad Institute Genomics Platform"/>
            <consortium name="The Broad Institute Genome Sequencing Center for Infectious Disease"/>
            <person name="Wu L."/>
            <person name="Ma J."/>
        </authorList>
    </citation>
    <scope>NUCLEOTIDE SEQUENCE [LARGE SCALE GENOMIC DNA]</scope>
    <source>
        <strain evidence="1 2">JCM 3380</strain>
    </source>
</reference>
<dbReference type="PROSITE" id="PS51608">
    <property type="entry name" value="SAM_MT_UBIE"/>
    <property type="match status" value="1"/>
</dbReference>
<evidence type="ECO:0000313" key="1">
    <source>
        <dbReference type="EMBL" id="GAA0248895.1"/>
    </source>
</evidence>
<keyword evidence="1" id="KW-0808">Transferase</keyword>
<dbReference type="Proteomes" id="UP001500416">
    <property type="component" value="Unassembled WGS sequence"/>
</dbReference>
<name>A0ABN0UFM3_9PSEU</name>
<dbReference type="PANTHER" id="PTHR43591">
    <property type="entry name" value="METHYLTRANSFERASE"/>
    <property type="match status" value="1"/>
</dbReference>
<sequence length="237" mass="25650">MTGLRAREVPAAFDSAATGYDLLVGLNPGYHAALRRSARALGLRPGQRVLDLGCGTGASTAALLAVAPEVEVVAVDASAGMVAEARAKRWPSSVRFVHSRAEDLDAAGVEGPFDAVFAAYLVRNLPDPDPALRRVRELLRPGGRFVAHEYSVRDSALRTAVWTALCWGVVIPAGRLVTGDHRLYTYLWRSALRFDSARELRDRLRRNGFTGVRSAPLSGLQMGVVHTFVGHAPLEER</sequence>
<keyword evidence="2" id="KW-1185">Reference proteome</keyword>
<comment type="caution">
    <text evidence="1">The sequence shown here is derived from an EMBL/GenBank/DDBJ whole genome shotgun (WGS) entry which is preliminary data.</text>
</comment>
<proteinExistence type="predicted"/>
<dbReference type="GO" id="GO:0008168">
    <property type="term" value="F:methyltransferase activity"/>
    <property type="evidence" value="ECO:0007669"/>
    <property type="project" value="UniProtKB-KW"/>
</dbReference>
<dbReference type="CDD" id="cd02440">
    <property type="entry name" value="AdoMet_MTases"/>
    <property type="match status" value="1"/>
</dbReference>
<evidence type="ECO:0000313" key="2">
    <source>
        <dbReference type="Proteomes" id="UP001500416"/>
    </source>
</evidence>